<dbReference type="InterPro" id="IPR050832">
    <property type="entry name" value="Bact_Acetyltransf"/>
</dbReference>
<gene>
    <name evidence="4" type="ORF">TH53_14690</name>
</gene>
<protein>
    <submittedName>
        <fullName evidence="4">Acetyltransferase</fullName>
    </submittedName>
</protein>
<dbReference type="PANTHER" id="PTHR43877:SF1">
    <property type="entry name" value="ACETYLTRANSFERASE"/>
    <property type="match status" value="1"/>
</dbReference>
<dbReference type="OrthoDB" id="9800604at2"/>
<feature type="domain" description="N-acetyltransferase" evidence="3">
    <location>
        <begin position="2"/>
        <end position="166"/>
    </location>
</feature>
<evidence type="ECO:0000256" key="1">
    <source>
        <dbReference type="ARBA" id="ARBA00022679"/>
    </source>
</evidence>
<dbReference type="STRING" id="1503925.TH53_14690"/>
<sequence length="171" mass="19331">MITLRKAKEEDLPVIQRIGTIVYGPTYTHLIGQEQVDFMLDKYYSIVALTQQLMEGHTFLIAQDGDKDLAFASYSLEERNQHSVVKLHKLYVLPDAHGKGLGKLLVNEVRNKAIDLGAESLELNVNRYNKAKDFYEKAGFIIKETVDIEIGNGFFMNDYVMALPLAPVKPV</sequence>
<dbReference type="Gene3D" id="3.40.630.30">
    <property type="match status" value="1"/>
</dbReference>
<dbReference type="Pfam" id="PF13673">
    <property type="entry name" value="Acetyltransf_10"/>
    <property type="match status" value="1"/>
</dbReference>
<evidence type="ECO:0000259" key="3">
    <source>
        <dbReference type="PROSITE" id="PS51186"/>
    </source>
</evidence>
<dbReference type="Proteomes" id="UP000032049">
    <property type="component" value="Unassembled WGS sequence"/>
</dbReference>
<proteinExistence type="predicted"/>
<dbReference type="AlphaFoldDB" id="A0A0D0GPP1"/>
<dbReference type="SUPFAM" id="SSF55729">
    <property type="entry name" value="Acyl-CoA N-acyltransferases (Nat)"/>
    <property type="match status" value="1"/>
</dbReference>
<name>A0A0D0GPP1_9SPHI</name>
<comment type="caution">
    <text evidence="4">The sequence shown here is derived from an EMBL/GenBank/DDBJ whole genome shotgun (WGS) entry which is preliminary data.</text>
</comment>
<keyword evidence="1 4" id="KW-0808">Transferase</keyword>
<reference evidence="4 5" key="1">
    <citation type="submission" date="2015-01" db="EMBL/GenBank/DDBJ databases">
        <title>Draft genome sequence of Pedobacter sp. NL19 isolated from sludge of an effluent treatment pond in an abandoned uranium mine.</title>
        <authorList>
            <person name="Santos T."/>
            <person name="Caetano T."/>
            <person name="Covas C."/>
            <person name="Cruz A."/>
            <person name="Mendo S."/>
        </authorList>
    </citation>
    <scope>NUCLEOTIDE SEQUENCE [LARGE SCALE GENOMIC DNA]</scope>
    <source>
        <strain evidence="4 5">NL19</strain>
    </source>
</reference>
<dbReference type="PROSITE" id="PS51186">
    <property type="entry name" value="GNAT"/>
    <property type="match status" value="1"/>
</dbReference>
<keyword evidence="2" id="KW-0012">Acyltransferase</keyword>
<dbReference type="InterPro" id="IPR000182">
    <property type="entry name" value="GNAT_dom"/>
</dbReference>
<accession>A0A0D0GPP1</accession>
<dbReference type="InterPro" id="IPR016181">
    <property type="entry name" value="Acyl_CoA_acyltransferase"/>
</dbReference>
<dbReference type="CDD" id="cd04301">
    <property type="entry name" value="NAT_SF"/>
    <property type="match status" value="1"/>
</dbReference>
<organism evidence="4 5">
    <name type="scientific">Pedobacter lusitanus</name>
    <dbReference type="NCBI Taxonomy" id="1503925"/>
    <lineage>
        <taxon>Bacteria</taxon>
        <taxon>Pseudomonadati</taxon>
        <taxon>Bacteroidota</taxon>
        <taxon>Sphingobacteriia</taxon>
        <taxon>Sphingobacteriales</taxon>
        <taxon>Sphingobacteriaceae</taxon>
        <taxon>Pedobacter</taxon>
    </lineage>
</organism>
<dbReference type="PANTHER" id="PTHR43877">
    <property type="entry name" value="AMINOALKYLPHOSPHONATE N-ACETYLTRANSFERASE-RELATED-RELATED"/>
    <property type="match status" value="1"/>
</dbReference>
<dbReference type="GO" id="GO:0016747">
    <property type="term" value="F:acyltransferase activity, transferring groups other than amino-acyl groups"/>
    <property type="evidence" value="ECO:0007669"/>
    <property type="project" value="InterPro"/>
</dbReference>
<dbReference type="RefSeq" id="WP_041882986.1">
    <property type="nucleotide sequence ID" value="NZ_CP157278.1"/>
</dbReference>
<evidence type="ECO:0000256" key="2">
    <source>
        <dbReference type="ARBA" id="ARBA00023315"/>
    </source>
</evidence>
<dbReference type="EMBL" id="JXRA01000061">
    <property type="protein sequence ID" value="KIO76481.1"/>
    <property type="molecule type" value="Genomic_DNA"/>
</dbReference>
<keyword evidence="5" id="KW-1185">Reference proteome</keyword>
<evidence type="ECO:0000313" key="5">
    <source>
        <dbReference type="Proteomes" id="UP000032049"/>
    </source>
</evidence>
<evidence type="ECO:0000313" key="4">
    <source>
        <dbReference type="EMBL" id="KIO76481.1"/>
    </source>
</evidence>